<feature type="domain" description="AAA+ ATPase" evidence="1">
    <location>
        <begin position="42"/>
        <end position="195"/>
    </location>
</feature>
<dbReference type="Pfam" id="PF13401">
    <property type="entry name" value="AAA_22"/>
    <property type="match status" value="1"/>
</dbReference>
<dbReference type="InterPro" id="IPR052026">
    <property type="entry name" value="ExeA_AAA_ATPase_DNA-bind"/>
</dbReference>
<evidence type="ECO:0000313" key="2">
    <source>
        <dbReference type="EMBL" id="SIT18179.1"/>
    </source>
</evidence>
<dbReference type="SMART" id="SM00382">
    <property type="entry name" value="AAA"/>
    <property type="match status" value="1"/>
</dbReference>
<dbReference type="InterPro" id="IPR036366">
    <property type="entry name" value="PGBDSf"/>
</dbReference>
<protein>
    <submittedName>
        <fullName evidence="2">General secretion pathway protein A</fullName>
    </submittedName>
</protein>
<dbReference type="AlphaFoldDB" id="A0A1N7Q630"/>
<dbReference type="PANTHER" id="PTHR35894">
    <property type="entry name" value="GENERAL SECRETION PATHWAY PROTEIN A-RELATED"/>
    <property type="match status" value="1"/>
</dbReference>
<dbReference type="OrthoDB" id="9780149at2"/>
<dbReference type="InterPro" id="IPR036365">
    <property type="entry name" value="PGBD-like_sf"/>
</dbReference>
<dbReference type="InterPro" id="IPR003593">
    <property type="entry name" value="AAA+_ATPase"/>
</dbReference>
<dbReference type="Gene3D" id="1.10.101.10">
    <property type="entry name" value="PGBD-like superfamily/PGBD"/>
    <property type="match status" value="1"/>
</dbReference>
<dbReference type="InterPro" id="IPR049945">
    <property type="entry name" value="AAA_22"/>
</dbReference>
<gene>
    <name evidence="2" type="ORF">SAMN05421686_11425</name>
</gene>
<dbReference type="SUPFAM" id="SSF47090">
    <property type="entry name" value="PGBD-like"/>
    <property type="match status" value="1"/>
</dbReference>
<evidence type="ECO:0000259" key="1">
    <source>
        <dbReference type="SMART" id="SM00382"/>
    </source>
</evidence>
<dbReference type="RefSeq" id="WP_076517954.1">
    <property type="nucleotide sequence ID" value="NZ_FTOH01000014.1"/>
</dbReference>
<sequence>MYLEYFGLDKLPFTISPDPDFLYPSPGHQEALAHLSYALTDQGGLICLTGEVGTGKTTLCRALMASIPEGDHVAYIFNPQLSPIELMQSICDDLGIAYERSASLKEVYASINEALVNFYGKHQRVICVIDEAQSMPVALLEQVRLLTNLETDREKLLTLVLVGQPELRDLLKRHDLRQLNQRITARYHLDLLSLTETSEYVEHRLVCAGGNQMLFDPAAIETIWRASEGTPRLINSICDRALLGAYATGSHLVSSDIASQAIIEVLGADYDAVPPVHVGKGAAGIAVTSGKTILKSALAFCAAAVVVFAGVIAYQNIPALKTVSLDRSDPYAVLEASRTEGAANCDSSGWRCIPVDWDISELRELNLITVVRVGSRGAEAEWYDLEEYERGYAGEAVILWQAPADYTSAVKPGETASVIRWVRSRLGAGWDQEWTSIGPGGVQVEVNPEFYDPLLERAVAEFQIAEGLKADRIIGPKTLMYLQARQ</sequence>
<name>A0A1N7Q630_9GAMM</name>
<dbReference type="EMBL" id="FTOH01000014">
    <property type="protein sequence ID" value="SIT18179.1"/>
    <property type="molecule type" value="Genomic_DNA"/>
</dbReference>
<dbReference type="GO" id="GO:0016887">
    <property type="term" value="F:ATP hydrolysis activity"/>
    <property type="evidence" value="ECO:0007669"/>
    <property type="project" value="InterPro"/>
</dbReference>
<dbReference type="CDD" id="cd00009">
    <property type="entry name" value="AAA"/>
    <property type="match status" value="1"/>
</dbReference>
<dbReference type="SUPFAM" id="SSF52540">
    <property type="entry name" value="P-loop containing nucleoside triphosphate hydrolases"/>
    <property type="match status" value="1"/>
</dbReference>
<proteinExistence type="predicted"/>
<dbReference type="Gene3D" id="3.40.50.300">
    <property type="entry name" value="P-loop containing nucleotide triphosphate hydrolases"/>
    <property type="match status" value="1"/>
</dbReference>
<accession>A0A1N7Q630</accession>
<dbReference type="PANTHER" id="PTHR35894:SF1">
    <property type="entry name" value="PHOSPHORIBULOKINASE _ URIDINE KINASE FAMILY"/>
    <property type="match status" value="1"/>
</dbReference>
<organism evidence="2 3">
    <name type="scientific">Thalassolituus maritimus</name>
    <dbReference type="NCBI Taxonomy" id="484498"/>
    <lineage>
        <taxon>Bacteria</taxon>
        <taxon>Pseudomonadati</taxon>
        <taxon>Pseudomonadota</taxon>
        <taxon>Gammaproteobacteria</taxon>
        <taxon>Oceanospirillales</taxon>
        <taxon>Oceanospirillaceae</taxon>
        <taxon>Thalassolituus</taxon>
    </lineage>
</organism>
<dbReference type="Proteomes" id="UP000185639">
    <property type="component" value="Unassembled WGS sequence"/>
</dbReference>
<keyword evidence="3" id="KW-1185">Reference proteome</keyword>
<reference evidence="3" key="1">
    <citation type="submission" date="2017-01" db="EMBL/GenBank/DDBJ databases">
        <authorList>
            <person name="Varghese N."/>
            <person name="Submissions S."/>
        </authorList>
    </citation>
    <scope>NUCLEOTIDE SEQUENCE [LARGE SCALE GENOMIC DNA]</scope>
    <source>
        <strain evidence="3">DSM 24913</strain>
    </source>
</reference>
<dbReference type="InterPro" id="IPR027417">
    <property type="entry name" value="P-loop_NTPase"/>
</dbReference>
<dbReference type="STRING" id="484498.SAMN05421686_11425"/>
<evidence type="ECO:0000313" key="3">
    <source>
        <dbReference type="Proteomes" id="UP000185639"/>
    </source>
</evidence>